<sequence length="123" mass="13918">MSEQSILRLTMSATVEPSKWEKLEQLMAAARISIPKEGDGVLIHECHYNPDTLEIIFLESYADENELIKHAQAFGPVMNEHKVDWKINRIDLLGNYSDDIFAMMKGMAGGATVNLYSNVFKNK</sequence>
<evidence type="ECO:0000313" key="2">
    <source>
        <dbReference type="EMBL" id="SQA90202.1"/>
    </source>
</evidence>
<dbReference type="EMBL" id="UAVR01000011">
    <property type="protein sequence ID" value="SQA90202.1"/>
    <property type="molecule type" value="Genomic_DNA"/>
</dbReference>
<evidence type="ECO:0008006" key="5">
    <source>
        <dbReference type="Google" id="ProtNLM"/>
    </source>
</evidence>
<dbReference type="EMBL" id="FUZE01000016">
    <property type="protein sequence ID" value="SKB95476.1"/>
    <property type="molecule type" value="Genomic_DNA"/>
</dbReference>
<accession>A0AAX2IMR1</accession>
<proteinExistence type="predicted"/>
<comment type="caution">
    <text evidence="2">The sequence shown here is derived from an EMBL/GenBank/DDBJ whole genome shotgun (WGS) entry which is preliminary data.</text>
</comment>
<name>A0AAX2IMR1_9FLAO</name>
<protein>
    <recommendedName>
        <fullName evidence="5">ABM domain-containing protein</fullName>
    </recommendedName>
</protein>
<dbReference type="Proteomes" id="UP000190669">
    <property type="component" value="Unassembled WGS sequence"/>
</dbReference>
<evidence type="ECO:0000313" key="4">
    <source>
        <dbReference type="Proteomes" id="UP000251937"/>
    </source>
</evidence>
<organism evidence="2 4">
    <name type="scientific">Chryseobacterium balustinum</name>
    <dbReference type="NCBI Taxonomy" id="246"/>
    <lineage>
        <taxon>Bacteria</taxon>
        <taxon>Pseudomonadati</taxon>
        <taxon>Bacteroidota</taxon>
        <taxon>Flavobacteriia</taxon>
        <taxon>Flavobacteriales</taxon>
        <taxon>Weeksellaceae</taxon>
        <taxon>Chryseobacterium group</taxon>
        <taxon>Chryseobacterium</taxon>
    </lineage>
</organism>
<dbReference type="AlphaFoldDB" id="A0AAX2IMR1"/>
<reference evidence="2 4" key="2">
    <citation type="submission" date="2018-06" db="EMBL/GenBank/DDBJ databases">
        <authorList>
            <consortium name="Pathogen Informatics"/>
            <person name="Doyle S."/>
        </authorList>
    </citation>
    <scope>NUCLEOTIDE SEQUENCE [LARGE SCALE GENOMIC DNA]</scope>
    <source>
        <strain evidence="2 4">NCTC11212</strain>
    </source>
</reference>
<dbReference type="Proteomes" id="UP000251937">
    <property type="component" value="Unassembled WGS sequence"/>
</dbReference>
<reference evidence="1 3" key="1">
    <citation type="submission" date="2017-02" db="EMBL/GenBank/DDBJ databases">
        <authorList>
            <person name="Varghese N."/>
            <person name="Submissions S."/>
        </authorList>
    </citation>
    <scope>NUCLEOTIDE SEQUENCE [LARGE SCALE GENOMIC DNA]</scope>
    <source>
        <strain evidence="1 3">DSM 16775</strain>
    </source>
</reference>
<evidence type="ECO:0000313" key="3">
    <source>
        <dbReference type="Proteomes" id="UP000190669"/>
    </source>
</evidence>
<gene>
    <name evidence="2" type="ORF">NCTC11212_02414</name>
    <name evidence="1" type="ORF">SAMN05421800_11657</name>
</gene>
<evidence type="ECO:0000313" key="1">
    <source>
        <dbReference type="EMBL" id="SKB95476.1"/>
    </source>
</evidence>
<dbReference type="RefSeq" id="WP_123920885.1">
    <property type="nucleotide sequence ID" value="NZ_CP033934.1"/>
</dbReference>
<keyword evidence="3" id="KW-1185">Reference proteome</keyword>